<keyword evidence="2" id="KW-1185">Reference proteome</keyword>
<dbReference type="RefSeq" id="WP_132692086.1">
    <property type="nucleotide sequence ID" value="NZ_SKBU01000020.1"/>
</dbReference>
<sequence>MTGRLSSNPRIRCEPRDFLDLLSHLGPHEAPPIFYTEGAGGMRSFYLFGAGYTVVTESDSENFISRLRDVSAIVRAVSVEI</sequence>
<comment type="caution">
    <text evidence="1">The sequence shown here is derived from an EMBL/GenBank/DDBJ whole genome shotgun (WGS) entry which is preliminary data.</text>
</comment>
<name>A0A4R1BFH9_9ACTN</name>
<evidence type="ECO:0000313" key="1">
    <source>
        <dbReference type="EMBL" id="TCJ15893.1"/>
    </source>
</evidence>
<protein>
    <submittedName>
        <fullName evidence="1">Uncharacterized protein</fullName>
    </submittedName>
</protein>
<dbReference type="Proteomes" id="UP000295244">
    <property type="component" value="Unassembled WGS sequence"/>
</dbReference>
<gene>
    <name evidence="1" type="ORF">E0L93_11590</name>
</gene>
<proteinExistence type="predicted"/>
<reference evidence="1 2" key="1">
    <citation type="submission" date="2019-03" db="EMBL/GenBank/DDBJ databases">
        <title>Whole genome sequence of a novel Rubrobacter taiwanensis strain, isolated from Yellowstone National Park.</title>
        <authorList>
            <person name="Freed S."/>
            <person name="Ramaley R.F."/>
            <person name="Kyndt J.A."/>
        </authorList>
    </citation>
    <scope>NUCLEOTIDE SEQUENCE [LARGE SCALE GENOMIC DNA]</scope>
    <source>
        <strain evidence="1 2">Yellowstone</strain>
    </source>
</reference>
<accession>A0A4R1BFH9</accession>
<organism evidence="1 2">
    <name type="scientific">Rubrobacter taiwanensis</name>
    <dbReference type="NCBI Taxonomy" id="185139"/>
    <lineage>
        <taxon>Bacteria</taxon>
        <taxon>Bacillati</taxon>
        <taxon>Actinomycetota</taxon>
        <taxon>Rubrobacteria</taxon>
        <taxon>Rubrobacterales</taxon>
        <taxon>Rubrobacteraceae</taxon>
        <taxon>Rubrobacter</taxon>
    </lineage>
</organism>
<evidence type="ECO:0000313" key="2">
    <source>
        <dbReference type="Proteomes" id="UP000295244"/>
    </source>
</evidence>
<dbReference type="AlphaFoldDB" id="A0A4R1BFH9"/>
<dbReference type="EMBL" id="SKBU01000020">
    <property type="protein sequence ID" value="TCJ15893.1"/>
    <property type="molecule type" value="Genomic_DNA"/>
</dbReference>